<proteinExistence type="predicted"/>
<dbReference type="Gene3D" id="1.25.10.10">
    <property type="entry name" value="Leucine-rich Repeat Variant"/>
    <property type="match status" value="1"/>
</dbReference>
<evidence type="ECO:0000313" key="4">
    <source>
        <dbReference type="EMBL" id="MFC7670281.1"/>
    </source>
</evidence>
<feature type="region of interest" description="Disordered" evidence="1">
    <location>
        <begin position="272"/>
        <end position="304"/>
    </location>
</feature>
<dbReference type="InterPro" id="IPR016024">
    <property type="entry name" value="ARM-type_fold"/>
</dbReference>
<dbReference type="InterPro" id="IPR041916">
    <property type="entry name" value="Anti_sigma_zinc_sf"/>
</dbReference>
<dbReference type="Proteomes" id="UP001596513">
    <property type="component" value="Unassembled WGS sequence"/>
</dbReference>
<keyword evidence="2" id="KW-1133">Transmembrane helix</keyword>
<feature type="compositionally biased region" description="Polar residues" evidence="1">
    <location>
        <begin position="284"/>
        <end position="295"/>
    </location>
</feature>
<evidence type="ECO:0000256" key="1">
    <source>
        <dbReference type="SAM" id="MobiDB-lite"/>
    </source>
</evidence>
<dbReference type="Pfam" id="PF13646">
    <property type="entry name" value="HEAT_2"/>
    <property type="match status" value="1"/>
</dbReference>
<name>A0ABW2UCT9_9BACT</name>
<feature type="transmembrane region" description="Helical" evidence="2">
    <location>
        <begin position="101"/>
        <end position="121"/>
    </location>
</feature>
<protein>
    <submittedName>
        <fullName evidence="4">HEAT repeat domain-containing protein</fullName>
    </submittedName>
</protein>
<dbReference type="EMBL" id="JBHTEK010000001">
    <property type="protein sequence ID" value="MFC7670281.1"/>
    <property type="molecule type" value="Genomic_DNA"/>
</dbReference>
<keyword evidence="2" id="KW-0472">Membrane</keyword>
<comment type="caution">
    <text evidence="4">The sequence shown here is derived from an EMBL/GenBank/DDBJ whole genome shotgun (WGS) entry which is preliminary data.</text>
</comment>
<feature type="domain" description="Putative zinc-finger" evidence="3">
    <location>
        <begin position="3"/>
        <end position="37"/>
    </location>
</feature>
<dbReference type="RefSeq" id="WP_380205738.1">
    <property type="nucleotide sequence ID" value="NZ_JBHTEK010000001.1"/>
</dbReference>
<dbReference type="Pfam" id="PF13490">
    <property type="entry name" value="zf-HC2"/>
    <property type="match status" value="1"/>
</dbReference>
<dbReference type="SUPFAM" id="SSF48371">
    <property type="entry name" value="ARM repeat"/>
    <property type="match status" value="1"/>
</dbReference>
<reference evidence="5" key="1">
    <citation type="journal article" date="2019" name="Int. J. Syst. Evol. Microbiol.">
        <title>The Global Catalogue of Microorganisms (GCM) 10K type strain sequencing project: providing services to taxonomists for standard genome sequencing and annotation.</title>
        <authorList>
            <consortium name="The Broad Institute Genomics Platform"/>
            <consortium name="The Broad Institute Genome Sequencing Center for Infectious Disease"/>
            <person name="Wu L."/>
            <person name="Ma J."/>
        </authorList>
    </citation>
    <scope>NUCLEOTIDE SEQUENCE [LARGE SCALE GENOMIC DNA]</scope>
    <source>
        <strain evidence="5">JCM 19635</strain>
    </source>
</reference>
<keyword evidence="5" id="KW-1185">Reference proteome</keyword>
<keyword evidence="2" id="KW-0812">Transmembrane</keyword>
<evidence type="ECO:0000313" key="5">
    <source>
        <dbReference type="Proteomes" id="UP001596513"/>
    </source>
</evidence>
<sequence>MNCERTKEQLVDYLSSQLSASEQVTLSAHLAECANCREELQAVERVWQTLGKVPVPEPSPHIRPDFYAMLATFKESVDTAPDYSLKGLWQRWLALEIPVPLLRLVYSLCLIGVGLIGGYWLSGQRTPTATADQQKVAALAAQVDDMRQVMMLALMENPSATERLRAVGYTKQLDGPDARVVEALLTTLNQDPNVNVRLATLEALTPLAQDPTVRQGLVRALRHQDSPLVQTALADAMVQLQERRSVKPLRELLKQENLDQSVKSKIEQTIQTLSTGRPAEPQTLPRNDQTYTSPQPERAATLAV</sequence>
<dbReference type="InterPro" id="IPR011989">
    <property type="entry name" value="ARM-like"/>
</dbReference>
<evidence type="ECO:0000259" key="3">
    <source>
        <dbReference type="Pfam" id="PF13490"/>
    </source>
</evidence>
<dbReference type="InterPro" id="IPR027383">
    <property type="entry name" value="Znf_put"/>
</dbReference>
<gene>
    <name evidence="4" type="ORF">ACFQT0_25140</name>
</gene>
<dbReference type="Gene3D" id="1.10.10.1320">
    <property type="entry name" value="Anti-sigma factor, zinc-finger domain"/>
    <property type="match status" value="1"/>
</dbReference>
<evidence type="ECO:0000256" key="2">
    <source>
        <dbReference type="SAM" id="Phobius"/>
    </source>
</evidence>
<accession>A0ABW2UCT9</accession>
<organism evidence="4 5">
    <name type="scientific">Hymenobacter humi</name>
    <dbReference type="NCBI Taxonomy" id="1411620"/>
    <lineage>
        <taxon>Bacteria</taxon>
        <taxon>Pseudomonadati</taxon>
        <taxon>Bacteroidota</taxon>
        <taxon>Cytophagia</taxon>
        <taxon>Cytophagales</taxon>
        <taxon>Hymenobacteraceae</taxon>
        <taxon>Hymenobacter</taxon>
    </lineage>
</organism>